<protein>
    <recommendedName>
        <fullName evidence="1">Polysaccharide pyruvyl transferase domain-containing protein</fullName>
    </recommendedName>
</protein>
<reference evidence="2 3" key="1">
    <citation type="journal article" date="2012" name="Int. J. Syst. Evol. Microbiol.">
        <title>Characterization of Tetragenococcus strains from sugar thick juice reveals a novel species, Tetragenococcus osmophilus sp. nov., and divides Tetragenococcus halophilus into two subspecies, T. halophilus subsp. halophilus subsp. nov. and T. halophilus subsp. flandriensis subsp. nov.</title>
        <authorList>
            <person name="Juste A."/>
            <person name="Van Trappen S."/>
            <person name="Verreth C."/>
            <person name="Cleenwerck I."/>
            <person name="De Vos P."/>
            <person name="Lievens B."/>
            <person name="Willems K.A."/>
        </authorList>
    </citation>
    <scope>NUCLEOTIDE SEQUENCE [LARGE SCALE GENOMIC DNA]</scope>
    <source>
        <strain evidence="2 3">LMG 26042</strain>
    </source>
</reference>
<sequence>MRNVLIDNCVPLNNGDAALIFGLYKQLKERKFDVEFSCLKKEEVEKVYPDYKWHSSHINTFFYKICFKKNLLVFLWKFFIFIKLVLFNNEYKNNDVIISAPGGYIHSYYGIEARMYILYLCKKWLHKQVGIYSQSIGHLNKRDQKIFYKYGKYLNFIFVRDEVSYKRAKSYGNLNNIRLTKDAAFLLLDQNLQAKKVNNKKVALSVRTWKHEGRSMQTYYHLLHKIVENLLKNGYEITFLSTCQGLNGYTDDSETADDFLKKYNYKQNKNIKIDKNYYDLEALQTEICSFDFVIGTRLHMCLLALINGVPAFNISYEEKGAASFKYLGMENFTVDFNANPEDITKKIQTFLAMDLTEKEKILEKVKEISTEQKHIFYDLYSSNFERII</sequence>
<organism evidence="2 3">
    <name type="scientific">Tetragenococcus halophilus</name>
    <name type="common">Pediococcus halophilus</name>
    <dbReference type="NCBI Taxonomy" id="51669"/>
    <lineage>
        <taxon>Bacteria</taxon>
        <taxon>Bacillati</taxon>
        <taxon>Bacillota</taxon>
        <taxon>Bacilli</taxon>
        <taxon>Lactobacillales</taxon>
        <taxon>Enterococcaceae</taxon>
        <taxon>Tetragenococcus</taxon>
    </lineage>
</organism>
<dbReference type="EMBL" id="CP027768">
    <property type="protein sequence ID" value="AYW49641.1"/>
    <property type="molecule type" value="Genomic_DNA"/>
</dbReference>
<evidence type="ECO:0000313" key="3">
    <source>
        <dbReference type="Proteomes" id="UP000280475"/>
    </source>
</evidence>
<evidence type="ECO:0000313" key="2">
    <source>
        <dbReference type="EMBL" id="AYW49641.1"/>
    </source>
</evidence>
<name>A0A3G5FH55_TETHA</name>
<feature type="domain" description="Polysaccharide pyruvyl transferase" evidence="1">
    <location>
        <begin position="15"/>
        <end position="317"/>
    </location>
</feature>
<dbReference type="RefSeq" id="WP_103892944.1">
    <property type="nucleotide sequence ID" value="NZ_CP027768.1"/>
</dbReference>
<accession>A0A3G5FH55</accession>
<dbReference type="AlphaFoldDB" id="A0A3G5FH55"/>
<dbReference type="Proteomes" id="UP000280475">
    <property type="component" value="Chromosome"/>
</dbReference>
<gene>
    <name evidence="2" type="ORF">C7H83_03645</name>
</gene>
<dbReference type="InterPro" id="IPR007345">
    <property type="entry name" value="Polysacch_pyruvyl_Trfase"/>
</dbReference>
<dbReference type="Pfam" id="PF04230">
    <property type="entry name" value="PS_pyruv_trans"/>
    <property type="match status" value="1"/>
</dbReference>
<dbReference type="PANTHER" id="PTHR36836:SF1">
    <property type="entry name" value="COLANIC ACID BIOSYNTHESIS PROTEIN WCAK"/>
    <property type="match status" value="1"/>
</dbReference>
<evidence type="ECO:0000259" key="1">
    <source>
        <dbReference type="Pfam" id="PF04230"/>
    </source>
</evidence>
<dbReference type="PANTHER" id="PTHR36836">
    <property type="entry name" value="COLANIC ACID BIOSYNTHESIS PROTEIN WCAK"/>
    <property type="match status" value="1"/>
</dbReference>
<proteinExistence type="predicted"/>